<proteinExistence type="predicted"/>
<feature type="compositionally biased region" description="Low complexity" evidence="1">
    <location>
        <begin position="1"/>
        <end position="16"/>
    </location>
</feature>
<evidence type="ECO:0000313" key="2">
    <source>
        <dbReference type="EMBL" id="RUS31434.1"/>
    </source>
</evidence>
<keyword evidence="3" id="KW-1185">Reference proteome</keyword>
<accession>A0A433QNT2</accession>
<evidence type="ECO:0000313" key="3">
    <source>
        <dbReference type="Proteomes" id="UP000274822"/>
    </source>
</evidence>
<dbReference type="EMBL" id="RBNJ01002953">
    <property type="protein sequence ID" value="RUS31434.1"/>
    <property type="molecule type" value="Genomic_DNA"/>
</dbReference>
<reference evidence="2 3" key="1">
    <citation type="journal article" date="2018" name="New Phytol.">
        <title>Phylogenomics of Endogonaceae and evolution of mycorrhizas within Mucoromycota.</title>
        <authorList>
            <person name="Chang Y."/>
            <person name="Desiro A."/>
            <person name="Na H."/>
            <person name="Sandor L."/>
            <person name="Lipzen A."/>
            <person name="Clum A."/>
            <person name="Barry K."/>
            <person name="Grigoriev I.V."/>
            <person name="Martin F.M."/>
            <person name="Stajich J.E."/>
            <person name="Smith M.E."/>
            <person name="Bonito G."/>
            <person name="Spatafora J.W."/>
        </authorList>
    </citation>
    <scope>NUCLEOTIDE SEQUENCE [LARGE SCALE GENOMIC DNA]</scope>
    <source>
        <strain evidence="2 3">AD002</strain>
    </source>
</reference>
<feature type="region of interest" description="Disordered" evidence="1">
    <location>
        <begin position="1"/>
        <end position="24"/>
    </location>
</feature>
<dbReference type="AlphaFoldDB" id="A0A433QNT2"/>
<comment type="caution">
    <text evidence="2">The sequence shown here is derived from an EMBL/GenBank/DDBJ whole genome shotgun (WGS) entry which is preliminary data.</text>
</comment>
<organism evidence="2 3">
    <name type="scientific">Jimgerdemannia flammicorona</name>
    <dbReference type="NCBI Taxonomy" id="994334"/>
    <lineage>
        <taxon>Eukaryota</taxon>
        <taxon>Fungi</taxon>
        <taxon>Fungi incertae sedis</taxon>
        <taxon>Mucoromycota</taxon>
        <taxon>Mucoromycotina</taxon>
        <taxon>Endogonomycetes</taxon>
        <taxon>Endogonales</taxon>
        <taxon>Endogonaceae</taxon>
        <taxon>Jimgerdemannia</taxon>
    </lineage>
</organism>
<sequence>MCSSRSACRSSRNSSNWQNPSHCAKHRNKSILPQDFANTSSWFMPSFLNLLSASMVCTEWLLRTLHQLGML</sequence>
<protein>
    <submittedName>
        <fullName evidence="2">Uncharacterized protein</fullName>
    </submittedName>
</protein>
<evidence type="ECO:0000256" key="1">
    <source>
        <dbReference type="SAM" id="MobiDB-lite"/>
    </source>
</evidence>
<dbReference type="Proteomes" id="UP000274822">
    <property type="component" value="Unassembled WGS sequence"/>
</dbReference>
<gene>
    <name evidence="2" type="ORF">BC938DRAFT_477808</name>
</gene>
<name>A0A433QNT2_9FUNG</name>